<evidence type="ECO:0000313" key="2">
    <source>
        <dbReference type="EMBL" id="KAA6373722.1"/>
    </source>
</evidence>
<feature type="compositionally biased region" description="Basic and acidic residues" evidence="1">
    <location>
        <begin position="229"/>
        <end position="240"/>
    </location>
</feature>
<feature type="region of interest" description="Disordered" evidence="1">
    <location>
        <begin position="609"/>
        <end position="647"/>
    </location>
</feature>
<name>A0A5J4UUK5_9EUKA</name>
<dbReference type="Proteomes" id="UP000324800">
    <property type="component" value="Unassembled WGS sequence"/>
</dbReference>
<feature type="compositionally biased region" description="Basic and acidic residues" evidence="1">
    <location>
        <begin position="609"/>
        <end position="636"/>
    </location>
</feature>
<proteinExistence type="predicted"/>
<protein>
    <submittedName>
        <fullName evidence="2">Uncharacterized protein</fullName>
    </submittedName>
</protein>
<feature type="compositionally biased region" description="Basic and acidic residues" evidence="1">
    <location>
        <begin position="8"/>
        <end position="21"/>
    </location>
</feature>
<feature type="compositionally biased region" description="Polar residues" evidence="1">
    <location>
        <begin position="538"/>
        <end position="561"/>
    </location>
</feature>
<gene>
    <name evidence="2" type="ORF">EZS28_030751</name>
</gene>
<feature type="non-terminal residue" evidence="2">
    <location>
        <position position="1"/>
    </location>
</feature>
<dbReference type="EMBL" id="SNRW01012519">
    <property type="protein sequence ID" value="KAA6373722.1"/>
    <property type="molecule type" value="Genomic_DNA"/>
</dbReference>
<reference evidence="2 3" key="1">
    <citation type="submission" date="2019-03" db="EMBL/GenBank/DDBJ databases">
        <title>Single cell metagenomics reveals metabolic interactions within the superorganism composed of flagellate Streblomastix strix and complex community of Bacteroidetes bacteria on its surface.</title>
        <authorList>
            <person name="Treitli S.C."/>
            <person name="Kolisko M."/>
            <person name="Husnik F."/>
            <person name="Keeling P."/>
            <person name="Hampl V."/>
        </authorList>
    </citation>
    <scope>NUCLEOTIDE SEQUENCE [LARGE SCALE GENOMIC DNA]</scope>
    <source>
        <strain evidence="2">ST1C</strain>
    </source>
</reference>
<feature type="compositionally biased region" description="Gly residues" evidence="1">
    <location>
        <begin position="60"/>
        <end position="72"/>
    </location>
</feature>
<evidence type="ECO:0000313" key="3">
    <source>
        <dbReference type="Proteomes" id="UP000324800"/>
    </source>
</evidence>
<feature type="region of interest" description="Disordered" evidence="1">
    <location>
        <begin position="533"/>
        <end position="562"/>
    </location>
</feature>
<feature type="compositionally biased region" description="Low complexity" evidence="1">
    <location>
        <begin position="44"/>
        <end position="59"/>
    </location>
</feature>
<feature type="region of interest" description="Disordered" evidence="1">
    <location>
        <begin position="316"/>
        <end position="366"/>
    </location>
</feature>
<feature type="region of interest" description="Disordered" evidence="1">
    <location>
        <begin position="180"/>
        <end position="265"/>
    </location>
</feature>
<organism evidence="2 3">
    <name type="scientific">Streblomastix strix</name>
    <dbReference type="NCBI Taxonomy" id="222440"/>
    <lineage>
        <taxon>Eukaryota</taxon>
        <taxon>Metamonada</taxon>
        <taxon>Preaxostyla</taxon>
        <taxon>Oxymonadida</taxon>
        <taxon>Streblomastigidae</taxon>
        <taxon>Streblomastix</taxon>
    </lineage>
</organism>
<feature type="region of interest" description="Disordered" evidence="1">
    <location>
        <begin position="1"/>
        <end position="78"/>
    </location>
</feature>
<feature type="compositionally biased region" description="Low complexity" evidence="1">
    <location>
        <begin position="242"/>
        <end position="251"/>
    </location>
</feature>
<evidence type="ECO:0000256" key="1">
    <source>
        <dbReference type="SAM" id="MobiDB-lite"/>
    </source>
</evidence>
<accession>A0A5J4UUK5</accession>
<dbReference type="AlphaFoldDB" id="A0A5J4UUK5"/>
<sequence>QQYFIQDVNKDQQDAGKDGDNKQQQQQQQQQSQPSILPPQGASDQDQGYDGIGQQPIIGQGDGQGQGQGGISGEDARKQALLNVPKQPPQIPLPPLPQESGVLIDRVSPGLSVFAMMFASWNAWCEETLNGFATLYSTSMDRWQKDNEAELNTDTRVAKFGEEGWTSGGKRDVNKKSLFVQPSAQHPEQSTDNGQQQDEEEDPMKETTKTNNNQDDKPQLLGSEEDEGRDYNDQSGREQDDNYYQQQQQYGDGDDRYEEGREQSIISPNQQVPFYISVQVRRFLSDTSMSALFVKQIPPPPKRWKPKKLISHKPIIEELEPPQLPEGEQQDDQAEEEENQDQAAVDDPNKPGTDNQTQQIPLIKFGDGGPIGKKWRALANGLEMGEIVGRKKIGEKWWEDSELTSEIEKRLFNQAVKQADGVVTDAAKREITKKGQGQGQVKGGNKGQVQLTEVEADFQKQNEARLFALLPKSEQKLRQIALTTLTYDPMELAKRHNSRKAQEFVHRLHQQRQAMRSLEWLSDELKRVEHGGGDAVTTAASPSNTSKNTSKPHVISSQGSSDVDKVEIRQNISIWLHDRGLWPVELPARLVVKSPLDIANEYAQTIVSREVEKLQREKEEREREDERKRKEKEEAAALKAAKKKKKK</sequence>
<feature type="compositionally biased region" description="Acidic residues" evidence="1">
    <location>
        <begin position="328"/>
        <end position="340"/>
    </location>
</feature>
<feature type="compositionally biased region" description="Polar residues" evidence="1">
    <location>
        <begin position="180"/>
        <end position="196"/>
    </location>
</feature>
<comment type="caution">
    <text evidence="2">The sequence shown here is derived from an EMBL/GenBank/DDBJ whole genome shotgun (WGS) entry which is preliminary data.</text>
</comment>
<feature type="compositionally biased region" description="Low complexity" evidence="1">
    <location>
        <begin position="22"/>
        <end position="33"/>
    </location>
</feature>
<feature type="compositionally biased region" description="Basic and acidic residues" evidence="1">
    <location>
        <begin position="204"/>
        <end position="218"/>
    </location>
</feature>